<gene>
    <name evidence="1" type="ORF">ERX37_09825</name>
</gene>
<sequence length="331" mass="38902">MDYREALLNLNEVDLKYIYEQLLHESAADLHSIEMIESIRHKVLTKEYLERTLQVMPSDEYDLFMQAVQAGHEFIPVPESRVFFSLQSLLMFETKQGMIIPFDLADEIKTLNKNNIEAERQQLEQDLLFMTGALFLYGYVHRQHLDKMYRHYFNEALSEKRLVHIITLLGIEPLEDLIVLPVIHEGFTGQTLPDYDVSHYYMPESFEELKQYAGADHHCNEEALNALLDFVGEHSEDNTDELLDTVRFLVIASNDANLTMEEMIKLFAKNLSTPEFEMFERLFIKALEETRLWIYGGKKLGEMKEEIQHQEQIEENEKEKKVINLEVFRKG</sequence>
<evidence type="ECO:0000313" key="2">
    <source>
        <dbReference type="Proteomes" id="UP000295328"/>
    </source>
</evidence>
<protein>
    <submittedName>
        <fullName evidence="1">Uncharacterized protein</fullName>
    </submittedName>
</protein>
<name>A0A4R6BHV0_9STAP</name>
<keyword evidence="2" id="KW-1185">Reference proteome</keyword>
<dbReference type="RefSeq" id="WP_133430508.1">
    <property type="nucleotide sequence ID" value="NZ_BMCC01000005.1"/>
</dbReference>
<comment type="caution">
    <text evidence="1">The sequence shown here is derived from an EMBL/GenBank/DDBJ whole genome shotgun (WGS) entry which is preliminary data.</text>
</comment>
<dbReference type="Proteomes" id="UP000295328">
    <property type="component" value="Unassembled WGS sequence"/>
</dbReference>
<accession>A0A4R6BHV0</accession>
<dbReference type="OrthoDB" id="2416925at2"/>
<dbReference type="EMBL" id="SCWE01000005">
    <property type="protein sequence ID" value="TDM01170.1"/>
    <property type="molecule type" value="Genomic_DNA"/>
</dbReference>
<dbReference type="AlphaFoldDB" id="A0A4R6BHV0"/>
<organism evidence="1 2">
    <name type="scientific">Macrococcus hajekii</name>
    <dbReference type="NCBI Taxonomy" id="198482"/>
    <lineage>
        <taxon>Bacteria</taxon>
        <taxon>Bacillati</taxon>
        <taxon>Bacillota</taxon>
        <taxon>Bacilli</taxon>
        <taxon>Bacillales</taxon>
        <taxon>Staphylococcaceae</taxon>
        <taxon>Macrococcus</taxon>
    </lineage>
</organism>
<reference evidence="1 2" key="1">
    <citation type="submission" date="2019-01" db="EMBL/GenBank/DDBJ databases">
        <title>Draft genome sequences of the type strains of six Macrococcus species.</title>
        <authorList>
            <person name="Mazhar S."/>
            <person name="Altermann E."/>
            <person name="Hill C."/>
            <person name="Mcauliffe O."/>
        </authorList>
    </citation>
    <scope>NUCLEOTIDE SEQUENCE [LARGE SCALE GENOMIC DNA]</scope>
    <source>
        <strain evidence="1 2">CCM4809</strain>
    </source>
</reference>
<proteinExistence type="predicted"/>
<evidence type="ECO:0000313" key="1">
    <source>
        <dbReference type="EMBL" id="TDM01170.1"/>
    </source>
</evidence>